<evidence type="ECO:0000313" key="4">
    <source>
        <dbReference type="WBParaSite" id="EVEC_0001372801-mRNA-1"/>
    </source>
</evidence>
<feature type="compositionally biased region" description="Basic and acidic residues" evidence="1">
    <location>
        <begin position="1"/>
        <end position="16"/>
    </location>
</feature>
<dbReference type="AlphaFoldDB" id="A0A0N4VRQ6"/>
<name>A0A0N4VRQ6_ENTVE</name>
<organism evidence="4">
    <name type="scientific">Enterobius vermicularis</name>
    <name type="common">Human pinworm</name>
    <dbReference type="NCBI Taxonomy" id="51028"/>
    <lineage>
        <taxon>Eukaryota</taxon>
        <taxon>Metazoa</taxon>
        <taxon>Ecdysozoa</taxon>
        <taxon>Nematoda</taxon>
        <taxon>Chromadorea</taxon>
        <taxon>Rhabditida</taxon>
        <taxon>Spirurina</taxon>
        <taxon>Oxyuridomorpha</taxon>
        <taxon>Oxyuroidea</taxon>
        <taxon>Oxyuridae</taxon>
        <taxon>Enterobius</taxon>
    </lineage>
</organism>
<dbReference type="WBParaSite" id="EVEC_0001372801-mRNA-1">
    <property type="protein sequence ID" value="EVEC_0001372801-mRNA-1"/>
    <property type="gene ID" value="EVEC_0001372801"/>
</dbReference>
<feature type="compositionally biased region" description="Polar residues" evidence="1">
    <location>
        <begin position="38"/>
        <end position="52"/>
    </location>
</feature>
<reference evidence="4" key="1">
    <citation type="submission" date="2017-02" db="UniProtKB">
        <authorList>
            <consortium name="WormBaseParasite"/>
        </authorList>
    </citation>
    <scope>IDENTIFICATION</scope>
</reference>
<proteinExistence type="predicted"/>
<dbReference type="Proteomes" id="UP000274131">
    <property type="component" value="Unassembled WGS sequence"/>
</dbReference>
<evidence type="ECO:0000313" key="2">
    <source>
        <dbReference type="EMBL" id="VDD98100.1"/>
    </source>
</evidence>
<protein>
    <submittedName>
        <fullName evidence="2 4">Uncharacterized protein</fullName>
    </submittedName>
</protein>
<evidence type="ECO:0000313" key="3">
    <source>
        <dbReference type="Proteomes" id="UP000274131"/>
    </source>
</evidence>
<feature type="compositionally biased region" description="Acidic residues" evidence="1">
    <location>
        <begin position="23"/>
        <end position="34"/>
    </location>
</feature>
<accession>A0A0N4VRQ6</accession>
<evidence type="ECO:0000256" key="1">
    <source>
        <dbReference type="SAM" id="MobiDB-lite"/>
    </source>
</evidence>
<reference evidence="2 3" key="2">
    <citation type="submission" date="2018-10" db="EMBL/GenBank/DDBJ databases">
        <authorList>
            <consortium name="Pathogen Informatics"/>
        </authorList>
    </citation>
    <scope>NUCLEOTIDE SEQUENCE [LARGE SCALE GENOMIC DNA]</scope>
</reference>
<feature type="region of interest" description="Disordered" evidence="1">
    <location>
        <begin position="1"/>
        <end position="52"/>
    </location>
</feature>
<dbReference type="EMBL" id="UXUI01017872">
    <property type="protein sequence ID" value="VDD98100.1"/>
    <property type="molecule type" value="Genomic_DNA"/>
</dbReference>
<keyword evidence="3" id="KW-1185">Reference proteome</keyword>
<sequence>MNNGIRWDDDDRRFELEMVSGDGDGDGDGDEDGDEANKQTPPTTTNKYSDCL</sequence>
<gene>
    <name evidence="2" type="ORF">EVEC_LOCUS12851</name>
</gene>